<feature type="transmembrane region" description="Helical" evidence="5">
    <location>
        <begin position="119"/>
        <end position="141"/>
    </location>
</feature>
<dbReference type="SMART" id="SM00100">
    <property type="entry name" value="cNMP"/>
    <property type="match status" value="1"/>
</dbReference>
<feature type="transmembrane region" description="Helical" evidence="5">
    <location>
        <begin position="153"/>
        <end position="176"/>
    </location>
</feature>
<dbReference type="HOGENOM" id="CLU_003182_4_2_0"/>
<feature type="transmembrane region" description="Helical" evidence="5">
    <location>
        <begin position="381"/>
        <end position="400"/>
    </location>
</feature>
<dbReference type="CDD" id="cd00038">
    <property type="entry name" value="CAP_ED"/>
    <property type="match status" value="1"/>
</dbReference>
<dbReference type="Gene3D" id="2.60.120.10">
    <property type="entry name" value="Jelly Rolls"/>
    <property type="match status" value="1"/>
</dbReference>
<dbReference type="InterPro" id="IPR018490">
    <property type="entry name" value="cNMP-bd_dom_sf"/>
</dbReference>
<proteinExistence type="predicted"/>
<dbReference type="InterPro" id="IPR000595">
    <property type="entry name" value="cNMP-bd_dom"/>
</dbReference>
<keyword evidence="3 5" id="KW-1133">Transmembrane helix</keyword>
<evidence type="ECO:0000256" key="1">
    <source>
        <dbReference type="ARBA" id="ARBA00004141"/>
    </source>
</evidence>
<dbReference type="PROSITE" id="PS50801">
    <property type="entry name" value="STAS"/>
    <property type="match status" value="1"/>
</dbReference>
<comment type="subcellular location">
    <subcellularLocation>
        <location evidence="1">Membrane</location>
        <topology evidence="1">Multi-pass membrane protein</topology>
    </subcellularLocation>
</comment>
<dbReference type="SUPFAM" id="SSF52091">
    <property type="entry name" value="SpoIIaa-like"/>
    <property type="match status" value="1"/>
</dbReference>
<dbReference type="eggNOG" id="COG0659">
    <property type="taxonomic scope" value="Bacteria"/>
</dbReference>
<feature type="transmembrane region" description="Helical" evidence="5">
    <location>
        <begin position="196"/>
        <end position="213"/>
    </location>
</feature>
<feature type="domain" description="Cyclic nucleotide-binding" evidence="6">
    <location>
        <begin position="616"/>
        <end position="723"/>
    </location>
</feature>
<reference evidence="8" key="1">
    <citation type="journal article" date="2015" name="PeerJ">
        <title>First genomic representation of candidate bacterial phylum KSB3 points to enhanced environmental sensing as a trigger of wastewater bulking.</title>
        <authorList>
            <person name="Sekiguchi Y."/>
            <person name="Ohashi A."/>
            <person name="Parks D.H."/>
            <person name="Yamauchi T."/>
            <person name="Tyson G.W."/>
            <person name="Hugenholtz P."/>
        </authorList>
    </citation>
    <scope>NUCLEOTIDE SEQUENCE [LARGE SCALE GENOMIC DNA]</scope>
</reference>
<keyword evidence="4 5" id="KW-0472">Membrane</keyword>
<dbReference type="SUPFAM" id="SSF51206">
    <property type="entry name" value="cAMP-binding domain-like"/>
    <property type="match status" value="1"/>
</dbReference>
<feature type="transmembrane region" description="Helical" evidence="5">
    <location>
        <begin position="412"/>
        <end position="443"/>
    </location>
</feature>
<evidence type="ECO:0000256" key="5">
    <source>
        <dbReference type="SAM" id="Phobius"/>
    </source>
</evidence>
<accession>A0A081BXD1</accession>
<dbReference type="InterPro" id="IPR011547">
    <property type="entry name" value="SLC26A/SulP_dom"/>
</dbReference>
<dbReference type="Proteomes" id="UP000030661">
    <property type="component" value="Unassembled WGS sequence"/>
</dbReference>
<evidence type="ECO:0000259" key="7">
    <source>
        <dbReference type="PROSITE" id="PS50801"/>
    </source>
</evidence>
<sequence>MTASESEQSHLHRMSQLLQKYRPGRLLPVITAGIVLGILNLTIAISFGALIFSGGLADRLCLGIGLILFSASVLGLVVALLSTFRGMIAVPQDTPAAILALIAATLTTTLAGSGHPDQIFMTLVACMAITAMVTGITLWLLGAFQLGRFIRFLPYPVIGGFLAGTGWLLVTGAISMMTDMPLTFNRLPLFLQTSMLVKWLPGVVFGLLLWGILRRYKSDLIIPAMLLISIVLFYLVLFVADISPTEAGLRGWLMGPFPESGLWKPFLFSAVGQAYWPAIFSQSGSIATIVMLSIISLLLNVSGIELAVRQEIDLNRELRAAGLANVLTGLGGGLAGYHALGDTLLEYEMAGKSRIPGIISAMLCGAALLFGMSLLSFFPKFIGGGLLFFLGLNFLSDWVYETWFRLSLSDYMLILLIVSVIGAVGFLEGVLVGIIAAVMLFIVKYSRINVVKHRLSGETYQSNVDRAIPYQRLLKEQGGQILILKLQGYLFFGTADSLLTQVRERIHDQHLKPLRFLVCDFALVTGLDSSALISFTKMTQLAAAQHFTIVLTQLSPQILRQFEREHALKNDALLRIFPDLDHGVEWCEEQILHAEEESGTTQPVPGSDLESVFHEMLDALNQHTRFESLLERMMPYFERQDMQKGMYLIHQGNMPDALYFIESGQATVQLENEGSNHVRLQTIGMGKVVGELGFYLKRPATASVIVQEPGIVYRLSIATLRDMQARDPSLAAFFHEFMAHLLGERLANTNATLQAVIT</sequence>
<dbReference type="GO" id="GO:0016020">
    <property type="term" value="C:membrane"/>
    <property type="evidence" value="ECO:0007669"/>
    <property type="project" value="UniProtKB-SubCell"/>
</dbReference>
<dbReference type="STRING" id="1499967.U27_03950"/>
<organism evidence="8">
    <name type="scientific">Vecturithrix granuli</name>
    <dbReference type="NCBI Taxonomy" id="1499967"/>
    <lineage>
        <taxon>Bacteria</taxon>
        <taxon>Candidatus Moduliflexota</taxon>
        <taxon>Candidatus Vecturitrichia</taxon>
        <taxon>Candidatus Vecturitrichales</taxon>
        <taxon>Candidatus Vecturitrichaceae</taxon>
        <taxon>Candidatus Vecturithrix</taxon>
    </lineage>
</organism>
<gene>
    <name evidence="8" type="ORF">U27_03950</name>
</gene>
<dbReference type="PROSITE" id="PS50042">
    <property type="entry name" value="CNMP_BINDING_3"/>
    <property type="match status" value="1"/>
</dbReference>
<feature type="transmembrane region" description="Helical" evidence="5">
    <location>
        <begin position="96"/>
        <end position="113"/>
    </location>
</feature>
<protein>
    <submittedName>
        <fullName evidence="8">Cyclic nucleotide-binding protein</fullName>
    </submittedName>
</protein>
<feature type="transmembrane region" description="Helical" evidence="5">
    <location>
        <begin position="26"/>
        <end position="52"/>
    </location>
</feature>
<keyword evidence="2 5" id="KW-0812">Transmembrane</keyword>
<name>A0A081BXD1_VECG1</name>
<dbReference type="PANTHER" id="PTHR43310:SF4">
    <property type="entry name" value="AFR304WP"/>
    <property type="match status" value="1"/>
</dbReference>
<evidence type="ECO:0000313" key="9">
    <source>
        <dbReference type="Proteomes" id="UP000030661"/>
    </source>
</evidence>
<feature type="transmembrane region" description="Helical" evidence="5">
    <location>
        <begin position="320"/>
        <end position="340"/>
    </location>
</feature>
<evidence type="ECO:0000313" key="8">
    <source>
        <dbReference type="EMBL" id="GAK56986.1"/>
    </source>
</evidence>
<feature type="transmembrane region" description="Helical" evidence="5">
    <location>
        <begin position="286"/>
        <end position="308"/>
    </location>
</feature>
<dbReference type="InterPro" id="IPR002645">
    <property type="entry name" value="STAS_dom"/>
</dbReference>
<evidence type="ECO:0000256" key="3">
    <source>
        <dbReference type="ARBA" id="ARBA00022989"/>
    </source>
</evidence>
<dbReference type="Pfam" id="PF01740">
    <property type="entry name" value="STAS"/>
    <property type="match status" value="1"/>
</dbReference>
<feature type="domain" description="STAS" evidence="7">
    <location>
        <begin position="481"/>
        <end position="587"/>
    </location>
</feature>
<evidence type="ECO:0000256" key="2">
    <source>
        <dbReference type="ARBA" id="ARBA00022692"/>
    </source>
</evidence>
<keyword evidence="9" id="KW-1185">Reference proteome</keyword>
<evidence type="ECO:0000259" key="6">
    <source>
        <dbReference type="PROSITE" id="PS50042"/>
    </source>
</evidence>
<dbReference type="PANTHER" id="PTHR43310">
    <property type="entry name" value="SULFATE TRANSPORTER YBAR-RELATED"/>
    <property type="match status" value="1"/>
</dbReference>
<dbReference type="Pfam" id="PF00027">
    <property type="entry name" value="cNMP_binding"/>
    <property type="match status" value="1"/>
</dbReference>
<evidence type="ECO:0000256" key="4">
    <source>
        <dbReference type="ARBA" id="ARBA00023136"/>
    </source>
</evidence>
<dbReference type="Gene3D" id="3.30.750.24">
    <property type="entry name" value="STAS domain"/>
    <property type="match status" value="1"/>
</dbReference>
<feature type="transmembrane region" description="Helical" evidence="5">
    <location>
        <begin position="220"/>
        <end position="240"/>
    </location>
</feature>
<dbReference type="CDD" id="cd07042">
    <property type="entry name" value="STAS_SulP_like_sulfate_transporter"/>
    <property type="match status" value="1"/>
</dbReference>
<dbReference type="Pfam" id="PF00916">
    <property type="entry name" value="Sulfate_transp"/>
    <property type="match status" value="1"/>
</dbReference>
<dbReference type="InterPro" id="IPR052706">
    <property type="entry name" value="Membrane-Transporter-like"/>
</dbReference>
<dbReference type="InterPro" id="IPR014710">
    <property type="entry name" value="RmlC-like_jellyroll"/>
</dbReference>
<dbReference type="EMBL" id="DF820465">
    <property type="protein sequence ID" value="GAK56986.1"/>
    <property type="molecule type" value="Genomic_DNA"/>
</dbReference>
<feature type="transmembrane region" description="Helical" evidence="5">
    <location>
        <begin position="64"/>
        <end position="84"/>
    </location>
</feature>
<feature type="transmembrane region" description="Helical" evidence="5">
    <location>
        <begin position="355"/>
        <end position="374"/>
    </location>
</feature>
<dbReference type="AlphaFoldDB" id="A0A081BXD1"/>
<dbReference type="InterPro" id="IPR036513">
    <property type="entry name" value="STAS_dom_sf"/>
</dbReference>